<dbReference type="GO" id="GO:0005634">
    <property type="term" value="C:nucleus"/>
    <property type="evidence" value="ECO:0007669"/>
    <property type="project" value="UniProtKB-SubCell"/>
</dbReference>
<dbReference type="GO" id="GO:0003677">
    <property type="term" value="F:DNA binding"/>
    <property type="evidence" value="ECO:0007669"/>
    <property type="project" value="UniProtKB-KW"/>
</dbReference>
<dbReference type="InterPro" id="IPR055695">
    <property type="entry name" value="DUF7271"/>
</dbReference>
<keyword evidence="2" id="KW-0805">Transcription regulation</keyword>
<dbReference type="InterPro" id="IPR015300">
    <property type="entry name" value="DNA-bd_pseudobarrel_sf"/>
</dbReference>
<dbReference type="AlphaFoldDB" id="A0A445IKM0"/>
<feature type="domain" description="DUF7271" evidence="6">
    <location>
        <begin position="73"/>
        <end position="148"/>
    </location>
</feature>
<dbReference type="SUPFAM" id="SSF101936">
    <property type="entry name" value="DNA-binding pseudobarrel domain"/>
    <property type="match status" value="1"/>
</dbReference>
<keyword evidence="3" id="KW-0238">DNA-binding</keyword>
<dbReference type="Proteomes" id="UP000289340">
    <property type="component" value="Chromosome 10"/>
</dbReference>
<protein>
    <recommendedName>
        <fullName evidence="6">DUF7271 domain-containing protein</fullName>
    </recommendedName>
</protein>
<evidence type="ECO:0000313" key="8">
    <source>
        <dbReference type="Proteomes" id="UP000289340"/>
    </source>
</evidence>
<sequence>MKRKKRARKWVERSYPLRPTITATKLTHILFTPQTLLQPNLHISSSLCNIIEVPLSYHTQWRPYYPTYVLFDYNGSKHFVRVRKYDTRYFFADGLKEFRRTHDINDNVIIRFFAPDKNTSFEVDVIGPIHGQSRGRSVVTTRRHIFTIDITQDMVHHNLPLVLPTTTSNFLFGSKKYIPVHRGYDKRNQWQITIHDGLPSLAEPWFQYLSQYNLMPGDEVLFFFRFDEHAWKILFRKEVIWDDTLSS</sequence>
<evidence type="ECO:0000256" key="5">
    <source>
        <dbReference type="ARBA" id="ARBA00023242"/>
    </source>
</evidence>
<evidence type="ECO:0000256" key="1">
    <source>
        <dbReference type="ARBA" id="ARBA00004123"/>
    </source>
</evidence>
<evidence type="ECO:0000259" key="6">
    <source>
        <dbReference type="Pfam" id="PF23935"/>
    </source>
</evidence>
<keyword evidence="5" id="KW-0539">Nucleus</keyword>
<name>A0A445IKM0_GLYSO</name>
<comment type="subcellular location">
    <subcellularLocation>
        <location evidence="1">Nucleus</location>
    </subcellularLocation>
</comment>
<reference evidence="7 8" key="1">
    <citation type="submission" date="2018-09" db="EMBL/GenBank/DDBJ databases">
        <title>A high-quality reference genome of wild soybean provides a powerful tool to mine soybean genomes.</title>
        <authorList>
            <person name="Xie M."/>
            <person name="Chung C.Y.L."/>
            <person name="Li M.-W."/>
            <person name="Wong F.-L."/>
            <person name="Chan T.-F."/>
            <person name="Lam H.-M."/>
        </authorList>
    </citation>
    <scope>NUCLEOTIDE SEQUENCE [LARGE SCALE GENOMIC DNA]</scope>
    <source>
        <strain evidence="8">cv. W05</strain>
        <tissue evidence="7">Hypocotyl of etiolated seedlings</tissue>
    </source>
</reference>
<keyword evidence="8" id="KW-1185">Reference proteome</keyword>
<evidence type="ECO:0000256" key="4">
    <source>
        <dbReference type="ARBA" id="ARBA00023163"/>
    </source>
</evidence>
<dbReference type="Gene3D" id="2.40.330.10">
    <property type="entry name" value="DNA-binding pseudobarrel domain"/>
    <property type="match status" value="1"/>
</dbReference>
<evidence type="ECO:0000256" key="3">
    <source>
        <dbReference type="ARBA" id="ARBA00023125"/>
    </source>
</evidence>
<dbReference type="Pfam" id="PF23935">
    <property type="entry name" value="DUF7271"/>
    <property type="match status" value="1"/>
</dbReference>
<gene>
    <name evidence="7" type="ORF">D0Y65_026600</name>
</gene>
<accession>A0A445IKM0</accession>
<evidence type="ECO:0000313" key="7">
    <source>
        <dbReference type="EMBL" id="RZB86605.1"/>
    </source>
</evidence>
<organism evidence="7 8">
    <name type="scientific">Glycine soja</name>
    <name type="common">Wild soybean</name>
    <dbReference type="NCBI Taxonomy" id="3848"/>
    <lineage>
        <taxon>Eukaryota</taxon>
        <taxon>Viridiplantae</taxon>
        <taxon>Streptophyta</taxon>
        <taxon>Embryophyta</taxon>
        <taxon>Tracheophyta</taxon>
        <taxon>Spermatophyta</taxon>
        <taxon>Magnoliopsida</taxon>
        <taxon>eudicotyledons</taxon>
        <taxon>Gunneridae</taxon>
        <taxon>Pentapetalae</taxon>
        <taxon>rosids</taxon>
        <taxon>fabids</taxon>
        <taxon>Fabales</taxon>
        <taxon>Fabaceae</taxon>
        <taxon>Papilionoideae</taxon>
        <taxon>50 kb inversion clade</taxon>
        <taxon>NPAAA clade</taxon>
        <taxon>indigoferoid/millettioid clade</taxon>
        <taxon>Phaseoleae</taxon>
        <taxon>Glycine</taxon>
        <taxon>Glycine subgen. Soja</taxon>
    </lineage>
</organism>
<proteinExistence type="predicted"/>
<keyword evidence="4" id="KW-0804">Transcription</keyword>
<comment type="caution">
    <text evidence="7">The sequence shown here is derived from an EMBL/GenBank/DDBJ whole genome shotgun (WGS) entry which is preliminary data.</text>
</comment>
<dbReference type="EMBL" id="QZWG01000010">
    <property type="protein sequence ID" value="RZB86605.1"/>
    <property type="molecule type" value="Genomic_DNA"/>
</dbReference>
<evidence type="ECO:0000256" key="2">
    <source>
        <dbReference type="ARBA" id="ARBA00023015"/>
    </source>
</evidence>